<dbReference type="eggNOG" id="COG1126">
    <property type="taxonomic scope" value="Bacteria"/>
</dbReference>
<dbReference type="InterPro" id="IPR027417">
    <property type="entry name" value="P-loop_NTPase"/>
</dbReference>
<protein>
    <submittedName>
        <fullName evidence="6">Amino acid ABC transporter, ATP-binding protein</fullName>
    </submittedName>
</protein>
<dbReference type="KEGG" id="cpf:CPF_1533"/>
<dbReference type="GO" id="GO:0016887">
    <property type="term" value="F:ATP hydrolysis activity"/>
    <property type="evidence" value="ECO:0007669"/>
    <property type="project" value="InterPro"/>
</dbReference>
<dbReference type="PANTHER" id="PTHR43166:SF4">
    <property type="entry name" value="PHOSPHONATES IMPORT ATP-BINDING PROTEIN PHNC"/>
    <property type="match status" value="1"/>
</dbReference>
<dbReference type="InterPro" id="IPR017871">
    <property type="entry name" value="ABC_transporter-like_CS"/>
</dbReference>
<organism evidence="6 7">
    <name type="scientific">Clostridium perfringens (strain ATCC 13124 / DSM 756 / JCM 1290 / NCIMB 6125 / NCTC 8237 / Type A)</name>
    <dbReference type="NCBI Taxonomy" id="195103"/>
    <lineage>
        <taxon>Bacteria</taxon>
        <taxon>Bacillati</taxon>
        <taxon>Bacillota</taxon>
        <taxon>Clostridia</taxon>
        <taxon>Eubacteriales</taxon>
        <taxon>Clostridiaceae</taxon>
        <taxon>Clostridium</taxon>
    </lineage>
</organism>
<sequence length="230" mass="25704">MIEIKNLEKSFKGNKILENISFTLKEGEILTLLGPSGAGKTTILRILNGLETCDFGDITLDSLKICEKGIYKDSKAQKEIHKKIGLVFQTFNLFPHMNILENLILAPMHTLNLSLEEATKKALQILSKLSLEDKARSYPCELSGGQKQRVAISRALMLNPKYICFDEPTSALDPSLTKDVSNIIKSLAKENIGVLIITHDMEFAKEVSSRIIKLDSGKILEDIPSKEFWI</sequence>
<dbReference type="GO" id="GO:0005524">
    <property type="term" value="F:ATP binding"/>
    <property type="evidence" value="ECO:0007669"/>
    <property type="project" value="UniProtKB-KW"/>
</dbReference>
<evidence type="ECO:0000313" key="7">
    <source>
        <dbReference type="Proteomes" id="UP000001823"/>
    </source>
</evidence>
<dbReference type="GO" id="GO:0015424">
    <property type="term" value="F:ABC-type amino acid transporter activity"/>
    <property type="evidence" value="ECO:0007669"/>
    <property type="project" value="InterPro"/>
</dbReference>
<dbReference type="SMART" id="SM00382">
    <property type="entry name" value="AAA"/>
    <property type="match status" value="1"/>
</dbReference>
<reference evidence="6 7" key="1">
    <citation type="journal article" date="2006" name="Genome Res.">
        <title>Skewed genomic variability in strains of the toxigenic bacterial pathogen, Clostridium perfringens.</title>
        <authorList>
            <person name="Myers G.S."/>
            <person name="Rasko D.A."/>
            <person name="Cheung J.K."/>
            <person name="Ravel J."/>
            <person name="Seshadri R."/>
            <person name="Deboy R.T."/>
            <person name="Ren Q."/>
            <person name="Varga J."/>
            <person name="Awad M.M."/>
            <person name="Brinkac L.M."/>
            <person name="Daugherty S.C."/>
            <person name="Haft D.H."/>
            <person name="Dodson R.J."/>
            <person name="Madupu R."/>
            <person name="Nelson W.C."/>
            <person name="Rosovitz M.J."/>
            <person name="Sullivan S.A."/>
            <person name="Khouri H."/>
            <person name="Dimitrov G.I."/>
            <person name="Watkins K.L."/>
            <person name="Mulligan S."/>
            <person name="Benton J."/>
            <person name="Radune D."/>
            <person name="Fisher D.J."/>
            <person name="Atkins H.S."/>
            <person name="Hiscox T."/>
            <person name="Jost B.H."/>
            <person name="Billington S.J."/>
            <person name="Songer J.G."/>
            <person name="McClane B.A."/>
            <person name="Titball R.W."/>
            <person name="Rood J.I."/>
            <person name="Melville S.B."/>
            <person name="Paulsen I.T."/>
        </authorList>
    </citation>
    <scope>NUCLEOTIDE SEQUENCE [LARGE SCALE GENOMIC DNA]</scope>
    <source>
        <strain evidence="7">ATCC 13124 / DSM 756 / JCM 1290 / NCIMB 6125 / NCTC 8237 / S 107 / Type A</strain>
    </source>
</reference>
<dbReference type="Gene3D" id="3.40.50.300">
    <property type="entry name" value="P-loop containing nucleotide triphosphate hydrolases"/>
    <property type="match status" value="1"/>
</dbReference>
<dbReference type="PROSITE" id="PS00211">
    <property type="entry name" value="ABC_TRANSPORTER_1"/>
    <property type="match status" value="1"/>
</dbReference>
<evidence type="ECO:0000256" key="2">
    <source>
        <dbReference type="ARBA" id="ARBA00022448"/>
    </source>
</evidence>
<evidence type="ECO:0000256" key="3">
    <source>
        <dbReference type="ARBA" id="ARBA00022741"/>
    </source>
</evidence>
<accession>A0A0H2YPU1</accession>
<feature type="domain" description="ABC transporter" evidence="5">
    <location>
        <begin position="2"/>
        <end position="230"/>
    </location>
</feature>
<keyword evidence="3" id="KW-0547">Nucleotide-binding</keyword>
<dbReference type="SUPFAM" id="SSF52540">
    <property type="entry name" value="P-loop containing nucleoside triphosphate hydrolases"/>
    <property type="match status" value="1"/>
</dbReference>
<evidence type="ECO:0000259" key="5">
    <source>
        <dbReference type="PROSITE" id="PS50893"/>
    </source>
</evidence>
<dbReference type="PROSITE" id="PS50893">
    <property type="entry name" value="ABC_TRANSPORTER_2"/>
    <property type="match status" value="1"/>
</dbReference>
<dbReference type="InterPro" id="IPR003593">
    <property type="entry name" value="AAA+_ATPase"/>
</dbReference>
<keyword evidence="2" id="KW-0813">Transport</keyword>
<dbReference type="HOGENOM" id="CLU_000604_1_22_9"/>
<keyword evidence="7" id="KW-1185">Reference proteome</keyword>
<dbReference type="PANTHER" id="PTHR43166">
    <property type="entry name" value="AMINO ACID IMPORT ATP-BINDING PROTEIN"/>
    <property type="match status" value="1"/>
</dbReference>
<dbReference type="Pfam" id="PF00005">
    <property type="entry name" value="ABC_tran"/>
    <property type="match status" value="1"/>
</dbReference>
<dbReference type="InterPro" id="IPR050086">
    <property type="entry name" value="MetN_ABC_transporter-like"/>
</dbReference>
<dbReference type="Proteomes" id="UP000001823">
    <property type="component" value="Chromosome"/>
</dbReference>
<evidence type="ECO:0000313" key="6">
    <source>
        <dbReference type="EMBL" id="ABG82936.1"/>
    </source>
</evidence>
<comment type="similarity">
    <text evidence="1">Belongs to the ABC transporter superfamily.</text>
</comment>
<dbReference type="RefSeq" id="WP_011590754.1">
    <property type="nucleotide sequence ID" value="NC_008261.1"/>
</dbReference>
<evidence type="ECO:0000256" key="4">
    <source>
        <dbReference type="ARBA" id="ARBA00022840"/>
    </source>
</evidence>
<dbReference type="STRING" id="195103.CPF_1533"/>
<proteinExistence type="inferred from homology"/>
<dbReference type="EMBL" id="CP000246">
    <property type="protein sequence ID" value="ABG82936.1"/>
    <property type="molecule type" value="Genomic_DNA"/>
</dbReference>
<evidence type="ECO:0000256" key="1">
    <source>
        <dbReference type="ARBA" id="ARBA00005417"/>
    </source>
</evidence>
<gene>
    <name evidence="6" type="ordered locus">CPF_1533</name>
</gene>
<dbReference type="InterPro" id="IPR030679">
    <property type="entry name" value="ABC_ATPase_HisP-typ"/>
</dbReference>
<dbReference type="PaxDb" id="195103-CPF_1533"/>
<keyword evidence="4 6" id="KW-0067">ATP-binding</keyword>
<dbReference type="AlphaFoldDB" id="A0A0H2YPU1"/>
<name>A0A0H2YPU1_CLOP1</name>
<dbReference type="InterPro" id="IPR003439">
    <property type="entry name" value="ABC_transporter-like_ATP-bd"/>
</dbReference>
<dbReference type="PIRSF" id="PIRSF039085">
    <property type="entry name" value="ABC_ATPase_HisP"/>
    <property type="match status" value="1"/>
</dbReference>